<reference evidence="2" key="1">
    <citation type="submission" date="2022-11" db="UniProtKB">
        <authorList>
            <consortium name="WormBaseParasite"/>
        </authorList>
    </citation>
    <scope>IDENTIFICATION</scope>
</reference>
<name>A0A915JCA9_ROMCU</name>
<accession>A0A915JCA9</accession>
<dbReference type="WBParaSite" id="nRc.2.0.1.t23425-RA">
    <property type="protein sequence ID" value="nRc.2.0.1.t23425-RA"/>
    <property type="gene ID" value="nRc.2.0.1.g23425"/>
</dbReference>
<dbReference type="AlphaFoldDB" id="A0A915JCA9"/>
<evidence type="ECO:0000313" key="2">
    <source>
        <dbReference type="WBParaSite" id="nRc.2.0.1.t23425-RA"/>
    </source>
</evidence>
<proteinExistence type="predicted"/>
<protein>
    <submittedName>
        <fullName evidence="2">Uncharacterized protein</fullName>
    </submittedName>
</protein>
<organism evidence="1 2">
    <name type="scientific">Romanomermis culicivorax</name>
    <name type="common">Nematode worm</name>
    <dbReference type="NCBI Taxonomy" id="13658"/>
    <lineage>
        <taxon>Eukaryota</taxon>
        <taxon>Metazoa</taxon>
        <taxon>Ecdysozoa</taxon>
        <taxon>Nematoda</taxon>
        <taxon>Enoplea</taxon>
        <taxon>Dorylaimia</taxon>
        <taxon>Mermithida</taxon>
        <taxon>Mermithoidea</taxon>
        <taxon>Mermithidae</taxon>
        <taxon>Romanomermis</taxon>
    </lineage>
</organism>
<evidence type="ECO:0000313" key="1">
    <source>
        <dbReference type="Proteomes" id="UP000887565"/>
    </source>
</evidence>
<keyword evidence="1" id="KW-1185">Reference proteome</keyword>
<sequence>MLLSICLAAKASMPSASQKLGAEITTKGLPSSLLNLKPDTISRNEYDKNMQIKSITVVQEESYENEVKPIENGFVTIFQKIGQSFRTIAPILYDFGQQGVGFEDESF</sequence>
<dbReference type="Proteomes" id="UP000887565">
    <property type="component" value="Unplaced"/>
</dbReference>